<dbReference type="Pfam" id="PF14310">
    <property type="entry name" value="Fn3-like"/>
    <property type="match status" value="1"/>
</dbReference>
<dbReference type="PRINTS" id="PR00133">
    <property type="entry name" value="GLHYDRLASE3"/>
</dbReference>
<dbReference type="PROSITE" id="PS51257">
    <property type="entry name" value="PROKAR_LIPOPROTEIN"/>
    <property type="match status" value="1"/>
</dbReference>
<dbReference type="SUPFAM" id="SSF51445">
    <property type="entry name" value="(Trans)glycosidases"/>
    <property type="match status" value="1"/>
</dbReference>
<dbReference type="InterPro" id="IPR050288">
    <property type="entry name" value="Cellulose_deg_GH3"/>
</dbReference>
<comment type="similarity">
    <text evidence="1">Belongs to the glycosyl hydrolase 3 family.</text>
</comment>
<dbReference type="InterPro" id="IPR036881">
    <property type="entry name" value="Glyco_hydro_3_C_sf"/>
</dbReference>
<dbReference type="SUPFAM" id="SSF52279">
    <property type="entry name" value="Beta-D-glucan exohydrolase, C-terminal domain"/>
    <property type="match status" value="1"/>
</dbReference>
<dbReference type="PANTHER" id="PTHR42715:SF10">
    <property type="entry name" value="BETA-GLUCOSIDASE"/>
    <property type="match status" value="1"/>
</dbReference>
<evidence type="ECO:0000259" key="3">
    <source>
        <dbReference type="SMART" id="SM01217"/>
    </source>
</evidence>
<dbReference type="InterPro" id="IPR002772">
    <property type="entry name" value="Glyco_hydro_3_C"/>
</dbReference>
<organism evidence="4 5">
    <name type="scientific">Neolewinella litorea</name>
    <dbReference type="NCBI Taxonomy" id="2562452"/>
    <lineage>
        <taxon>Bacteria</taxon>
        <taxon>Pseudomonadati</taxon>
        <taxon>Bacteroidota</taxon>
        <taxon>Saprospiria</taxon>
        <taxon>Saprospirales</taxon>
        <taxon>Lewinellaceae</taxon>
        <taxon>Neolewinella</taxon>
    </lineage>
</organism>
<dbReference type="Gene3D" id="2.60.40.10">
    <property type="entry name" value="Immunoglobulins"/>
    <property type="match status" value="1"/>
</dbReference>
<reference evidence="4 5" key="1">
    <citation type="submission" date="2019-04" db="EMBL/GenBank/DDBJ databases">
        <title>Lewinella litorea sp. nov., isolated from a marine sand.</title>
        <authorList>
            <person name="Yoon J.-H."/>
        </authorList>
    </citation>
    <scope>NUCLEOTIDE SEQUENCE [LARGE SCALE GENOMIC DNA]</scope>
    <source>
        <strain evidence="4 5">HSMS-39</strain>
    </source>
</reference>
<name>A0A4S4NXU1_9BACT</name>
<evidence type="ECO:0000313" key="4">
    <source>
        <dbReference type="EMBL" id="THH41080.1"/>
    </source>
</evidence>
<dbReference type="GO" id="GO:0008422">
    <property type="term" value="F:beta-glucosidase activity"/>
    <property type="evidence" value="ECO:0007669"/>
    <property type="project" value="UniProtKB-ARBA"/>
</dbReference>
<dbReference type="Gene3D" id="3.40.50.1700">
    <property type="entry name" value="Glycoside hydrolase family 3 C-terminal domain"/>
    <property type="match status" value="1"/>
</dbReference>
<dbReference type="PANTHER" id="PTHR42715">
    <property type="entry name" value="BETA-GLUCOSIDASE"/>
    <property type="match status" value="1"/>
</dbReference>
<keyword evidence="2" id="KW-0378">Hydrolase</keyword>
<dbReference type="OrthoDB" id="9758670at2"/>
<feature type="domain" description="Fibronectin type III-like" evidence="3">
    <location>
        <begin position="709"/>
        <end position="778"/>
    </location>
</feature>
<protein>
    <submittedName>
        <fullName evidence="4">Beta-glucosidase</fullName>
    </submittedName>
</protein>
<sequence>MLSRLALLLIVLVLAGCDRPKDGSSAPTTAAEAVPRSNTETAIYKDVSQPTNDRIADLIGRMTTEEKVAQLLSVWSDKHQMESEDYSFDPVKARQIIPHGIGHVARPSEASGNGEPGRTPAQHVAYVNAIQRYLKEETRLGIPALMHEESLHGLAAKDATSWGQPIAVAATFNRGLTRRLYATAARQAASRGVHVVLTPVVDIARDPRWGRVEETLGEDPFLAGEIGLQAVLGFQGDNDRWDPGEVYATLKHMAGHGEPEGGNNIAPANISERTLREVFLYPFRHIVRHGNVRNIMASYNEVNGVPSHANGWMLNDLLRGEWGYRGAVVSDYYGIEELSTRHAVADDLEAAAIGAIRAGIDIELPDAKAFPYLVAAVNSGELNEEILDTAVGRILRQKFERGLFENPYTDPEGALANTPDDDTLVRQAGTEAMILLENDGLLPLEDGLTIALIGPNADRVLHGGYTGEPHHFVTVRQGLEAYAAKHGGKILYAEGSRVTEPGSWYKDPVVPVSLSDDRARIEHAVSVAREADVIVLAVGGNELTSREAWAESHLGDRPSLELMGTQNELIDALSELEIPIVGLVFGGRPLNIRNLAEKSAAVFQCFYLGQETGHSVADVLHGVVAPSGKLPISIPRSAGHIPAYYNYKPTARRGYLLEDVNALYPFGYGLSYTTFEIGPPRLGTDLIPTDGNTTVTVDVTNTGKVTAKEVVQLYIRDNFSSVTRPIKELKGFQKLRLSPGETQAVTFEIGFDQLNYLNADMEYAVEPGTFQLMLGNSSRNGDLKSVTLTVVSQAR</sequence>
<dbReference type="FunFam" id="2.60.40.10:FF:000495">
    <property type="entry name" value="Periplasmic beta-glucosidase"/>
    <property type="match status" value="1"/>
</dbReference>
<dbReference type="InterPro" id="IPR001764">
    <property type="entry name" value="Glyco_hydro_3_N"/>
</dbReference>
<accession>A0A4S4NXU1</accession>
<dbReference type="SMART" id="SM01217">
    <property type="entry name" value="Fn3_like"/>
    <property type="match status" value="1"/>
</dbReference>
<gene>
    <name evidence="4" type="ORF">E4021_00355</name>
</gene>
<dbReference type="Gene3D" id="3.20.20.300">
    <property type="entry name" value="Glycoside hydrolase, family 3, N-terminal domain"/>
    <property type="match status" value="1"/>
</dbReference>
<evidence type="ECO:0000256" key="1">
    <source>
        <dbReference type="ARBA" id="ARBA00005336"/>
    </source>
</evidence>
<dbReference type="InterPro" id="IPR036962">
    <property type="entry name" value="Glyco_hydro_3_N_sf"/>
</dbReference>
<dbReference type="Pfam" id="PF00933">
    <property type="entry name" value="Glyco_hydro_3"/>
    <property type="match status" value="1"/>
</dbReference>
<dbReference type="GO" id="GO:0005975">
    <property type="term" value="P:carbohydrate metabolic process"/>
    <property type="evidence" value="ECO:0007669"/>
    <property type="project" value="InterPro"/>
</dbReference>
<dbReference type="Proteomes" id="UP000308528">
    <property type="component" value="Unassembled WGS sequence"/>
</dbReference>
<dbReference type="RefSeq" id="WP_136455906.1">
    <property type="nucleotide sequence ID" value="NZ_SRSF01000001.1"/>
</dbReference>
<dbReference type="Pfam" id="PF01915">
    <property type="entry name" value="Glyco_hydro_3_C"/>
    <property type="match status" value="1"/>
</dbReference>
<comment type="caution">
    <text evidence="4">The sequence shown here is derived from an EMBL/GenBank/DDBJ whole genome shotgun (WGS) entry which is preliminary data.</text>
</comment>
<dbReference type="InterPro" id="IPR026891">
    <property type="entry name" value="Fn3-like"/>
</dbReference>
<dbReference type="AlphaFoldDB" id="A0A4S4NXU1"/>
<proteinExistence type="inferred from homology"/>
<keyword evidence="5" id="KW-1185">Reference proteome</keyword>
<dbReference type="InterPro" id="IPR017853">
    <property type="entry name" value="GH"/>
</dbReference>
<evidence type="ECO:0000313" key="5">
    <source>
        <dbReference type="Proteomes" id="UP000308528"/>
    </source>
</evidence>
<dbReference type="EMBL" id="SRSF01000001">
    <property type="protein sequence ID" value="THH41080.1"/>
    <property type="molecule type" value="Genomic_DNA"/>
</dbReference>
<evidence type="ECO:0000256" key="2">
    <source>
        <dbReference type="ARBA" id="ARBA00022801"/>
    </source>
</evidence>
<dbReference type="InterPro" id="IPR013783">
    <property type="entry name" value="Ig-like_fold"/>
</dbReference>